<organism evidence="1 2">
    <name type="scientific">Chaetoceros tenuissimus</name>
    <dbReference type="NCBI Taxonomy" id="426638"/>
    <lineage>
        <taxon>Eukaryota</taxon>
        <taxon>Sar</taxon>
        <taxon>Stramenopiles</taxon>
        <taxon>Ochrophyta</taxon>
        <taxon>Bacillariophyta</taxon>
        <taxon>Coscinodiscophyceae</taxon>
        <taxon>Chaetocerotophycidae</taxon>
        <taxon>Chaetocerotales</taxon>
        <taxon>Chaetocerotaceae</taxon>
        <taxon>Chaetoceros</taxon>
    </lineage>
</organism>
<gene>
    <name evidence="1" type="ORF">CTEN210_18136</name>
</gene>
<name>A0AAD3DER7_9STRA</name>
<dbReference type="Proteomes" id="UP001054902">
    <property type="component" value="Unassembled WGS sequence"/>
</dbReference>
<protein>
    <submittedName>
        <fullName evidence="1">Uncharacterized protein</fullName>
    </submittedName>
</protein>
<accession>A0AAD3DER7</accession>
<dbReference type="EMBL" id="BLLK01000074">
    <property type="protein sequence ID" value="GFH61660.1"/>
    <property type="molecule type" value="Genomic_DNA"/>
</dbReference>
<reference evidence="1 2" key="1">
    <citation type="journal article" date="2021" name="Sci. Rep.">
        <title>The genome of the diatom Chaetoceros tenuissimus carries an ancient integrated fragment of an extant virus.</title>
        <authorList>
            <person name="Hongo Y."/>
            <person name="Kimura K."/>
            <person name="Takaki Y."/>
            <person name="Yoshida Y."/>
            <person name="Baba S."/>
            <person name="Kobayashi G."/>
            <person name="Nagasaki K."/>
            <person name="Hano T."/>
            <person name="Tomaru Y."/>
        </authorList>
    </citation>
    <scope>NUCLEOTIDE SEQUENCE [LARGE SCALE GENOMIC DNA]</scope>
    <source>
        <strain evidence="1 2">NIES-3715</strain>
    </source>
</reference>
<comment type="caution">
    <text evidence="1">The sequence shown here is derived from an EMBL/GenBank/DDBJ whole genome shotgun (WGS) entry which is preliminary data.</text>
</comment>
<sequence>MDQSFGRAAAFFVITFLLGVFVIYAQSKGQTLRGTTTFVGTTTSTSSMNNLTLTRHDDNSMCLNKNEFKRNVDDHEHIFIVMPPKAGGSSLIDFARSCYGNTADFQLEFQVPTLREQWLTQSYDIPKLHIGHVLNGNAMRSLLKGASKDSLIVYIHRDETSRLASGIKQVMQVFCDEDDLVKKVIKPKLFEISGGVHNIWTCDMFHALNENRPNLVTMNMNEIDSLQKMLAEQFCPALLARKPVHHNVATEKKVQNFVQLSSNSTRIVALDEWVLKKKSMIEYTLGFKENIGCQKNVRDFEQKLFETCSDDGFMKLSYVLPCMD</sequence>
<proteinExistence type="predicted"/>
<evidence type="ECO:0000313" key="2">
    <source>
        <dbReference type="Proteomes" id="UP001054902"/>
    </source>
</evidence>
<keyword evidence="2" id="KW-1185">Reference proteome</keyword>
<dbReference type="AlphaFoldDB" id="A0AAD3DER7"/>
<evidence type="ECO:0000313" key="1">
    <source>
        <dbReference type="EMBL" id="GFH61660.1"/>
    </source>
</evidence>